<protein>
    <submittedName>
        <fullName evidence="2">AMP-binding protein</fullName>
    </submittedName>
</protein>
<dbReference type="PRINTS" id="PR00154">
    <property type="entry name" value="AMPBINDING"/>
</dbReference>
<accession>A0ABS8BG12</accession>
<evidence type="ECO:0000313" key="3">
    <source>
        <dbReference type="Proteomes" id="UP001199054"/>
    </source>
</evidence>
<reference evidence="2 3" key="1">
    <citation type="submission" date="2021-10" db="EMBL/GenBank/DDBJ databases">
        <title>Streptomyces sp. strain SMC 277, a novel streptomycete isolated from soil.</title>
        <authorList>
            <person name="Chanama M."/>
        </authorList>
    </citation>
    <scope>NUCLEOTIDE SEQUENCE [LARGE SCALE GENOMIC DNA]</scope>
    <source>
        <strain evidence="2 3">SMC 277</strain>
    </source>
</reference>
<dbReference type="PANTHER" id="PTHR45527">
    <property type="entry name" value="NONRIBOSOMAL PEPTIDE SYNTHETASE"/>
    <property type="match status" value="1"/>
</dbReference>
<dbReference type="InterPro" id="IPR000873">
    <property type="entry name" value="AMP-dep_synth/lig_dom"/>
</dbReference>
<dbReference type="EMBL" id="JAJAUY010000268">
    <property type="protein sequence ID" value="MCB5183572.1"/>
    <property type="molecule type" value="Genomic_DNA"/>
</dbReference>
<dbReference type="Proteomes" id="UP001199054">
    <property type="component" value="Unassembled WGS sequence"/>
</dbReference>
<sequence>LQNNAAAELDLGGLTVRSEDTDLGAAKFDLALSFGERWDEDGGPAGLGGFVDYSTDLFDRTTVEELVGRLGAWLKALAQSPDTRISEVSLLLDTERERVLHEWNATSREVLSGPLGALFAAQAARTPDAVAVVSEDGELTYAELEARANRLAHRLVAQGVGPERVVALVLPRSVELVVAQLAVVKAGGAFLPVDPAHPQDRIDHMLTDAAPVVVVDDAWLATADLSGLPQTAPAVEIDPAHPAYVIYTSGSTGRPKGVVVSHAGVGNLA</sequence>
<proteinExistence type="predicted"/>
<feature type="domain" description="AMP-dependent synthetase/ligase" evidence="1">
    <location>
        <begin position="119"/>
        <end position="266"/>
    </location>
</feature>
<dbReference type="PANTHER" id="PTHR45527:SF1">
    <property type="entry name" value="FATTY ACID SYNTHASE"/>
    <property type="match status" value="1"/>
</dbReference>
<feature type="non-terminal residue" evidence="2">
    <location>
        <position position="269"/>
    </location>
</feature>
<dbReference type="Gene3D" id="3.40.50.12780">
    <property type="entry name" value="N-terminal domain of ligase-like"/>
    <property type="match status" value="1"/>
</dbReference>
<feature type="non-terminal residue" evidence="2">
    <location>
        <position position="1"/>
    </location>
</feature>
<dbReference type="SUPFAM" id="SSF56801">
    <property type="entry name" value="Acetyl-CoA synthetase-like"/>
    <property type="match status" value="1"/>
</dbReference>
<comment type="caution">
    <text evidence="2">The sequence shown here is derived from an EMBL/GenBank/DDBJ whole genome shotgun (WGS) entry which is preliminary data.</text>
</comment>
<evidence type="ECO:0000313" key="2">
    <source>
        <dbReference type="EMBL" id="MCB5183572.1"/>
    </source>
</evidence>
<keyword evidence="3" id="KW-1185">Reference proteome</keyword>
<dbReference type="RefSeq" id="WP_226731078.1">
    <property type="nucleotide sequence ID" value="NZ_JAJAUY010000268.1"/>
</dbReference>
<organism evidence="2 3">
    <name type="scientific">Streptomyces antimicrobicus</name>
    <dbReference type="NCBI Taxonomy" id="2883108"/>
    <lineage>
        <taxon>Bacteria</taxon>
        <taxon>Bacillati</taxon>
        <taxon>Actinomycetota</taxon>
        <taxon>Actinomycetes</taxon>
        <taxon>Kitasatosporales</taxon>
        <taxon>Streptomycetaceae</taxon>
        <taxon>Streptomyces</taxon>
    </lineage>
</organism>
<dbReference type="InterPro" id="IPR020845">
    <property type="entry name" value="AMP-binding_CS"/>
</dbReference>
<dbReference type="Gene3D" id="3.30.559.30">
    <property type="entry name" value="Nonribosomal peptide synthetase, condensation domain"/>
    <property type="match status" value="1"/>
</dbReference>
<name>A0ABS8BG12_9ACTN</name>
<dbReference type="Pfam" id="PF00501">
    <property type="entry name" value="AMP-binding"/>
    <property type="match status" value="1"/>
</dbReference>
<evidence type="ECO:0000259" key="1">
    <source>
        <dbReference type="Pfam" id="PF00501"/>
    </source>
</evidence>
<dbReference type="PROSITE" id="PS00455">
    <property type="entry name" value="AMP_BINDING"/>
    <property type="match status" value="1"/>
</dbReference>
<dbReference type="SUPFAM" id="SSF52777">
    <property type="entry name" value="CoA-dependent acyltransferases"/>
    <property type="match status" value="1"/>
</dbReference>
<dbReference type="InterPro" id="IPR042099">
    <property type="entry name" value="ANL_N_sf"/>
</dbReference>
<dbReference type="InterPro" id="IPR020459">
    <property type="entry name" value="AMP-binding"/>
</dbReference>
<gene>
    <name evidence="2" type="ORF">LG632_29990</name>
</gene>